<dbReference type="AlphaFoldDB" id="A0AAD5PI48"/>
<feature type="compositionally biased region" description="Low complexity" evidence="1">
    <location>
        <begin position="1"/>
        <end position="10"/>
    </location>
</feature>
<gene>
    <name evidence="2" type="ORF">BDA99DRAFT_280215</name>
</gene>
<feature type="region of interest" description="Disordered" evidence="1">
    <location>
        <begin position="84"/>
        <end position="130"/>
    </location>
</feature>
<feature type="region of interest" description="Disordered" evidence="1">
    <location>
        <begin position="1"/>
        <end position="21"/>
    </location>
</feature>
<feature type="compositionally biased region" description="Low complexity" evidence="1">
    <location>
        <begin position="103"/>
        <end position="122"/>
    </location>
</feature>
<dbReference type="EMBL" id="JAIXMP010000005">
    <property type="protein sequence ID" value="KAI9272957.1"/>
    <property type="molecule type" value="Genomic_DNA"/>
</dbReference>
<dbReference type="InterPro" id="IPR012677">
    <property type="entry name" value="Nucleotide-bd_a/b_plait_sf"/>
</dbReference>
<proteinExistence type="predicted"/>
<accession>A0AAD5PI48</accession>
<comment type="caution">
    <text evidence="2">The sequence shown here is derived from an EMBL/GenBank/DDBJ whole genome shotgun (WGS) entry which is preliminary data.</text>
</comment>
<reference evidence="2" key="1">
    <citation type="journal article" date="2022" name="IScience">
        <title>Evolution of zygomycete secretomes and the origins of terrestrial fungal ecologies.</title>
        <authorList>
            <person name="Chang Y."/>
            <person name="Wang Y."/>
            <person name="Mondo S."/>
            <person name="Ahrendt S."/>
            <person name="Andreopoulos W."/>
            <person name="Barry K."/>
            <person name="Beard J."/>
            <person name="Benny G.L."/>
            <person name="Blankenship S."/>
            <person name="Bonito G."/>
            <person name="Cuomo C."/>
            <person name="Desiro A."/>
            <person name="Gervers K.A."/>
            <person name="Hundley H."/>
            <person name="Kuo A."/>
            <person name="LaButti K."/>
            <person name="Lang B.F."/>
            <person name="Lipzen A."/>
            <person name="O'Donnell K."/>
            <person name="Pangilinan J."/>
            <person name="Reynolds N."/>
            <person name="Sandor L."/>
            <person name="Smith M.E."/>
            <person name="Tsang A."/>
            <person name="Grigoriev I.V."/>
            <person name="Stajich J.E."/>
            <person name="Spatafora J.W."/>
        </authorList>
    </citation>
    <scope>NUCLEOTIDE SEQUENCE</scope>
    <source>
        <strain evidence="2">RSA 2281</strain>
    </source>
</reference>
<evidence type="ECO:0000313" key="2">
    <source>
        <dbReference type="EMBL" id="KAI9272957.1"/>
    </source>
</evidence>
<evidence type="ECO:0000256" key="1">
    <source>
        <dbReference type="SAM" id="MobiDB-lite"/>
    </source>
</evidence>
<reference evidence="2" key="2">
    <citation type="submission" date="2023-02" db="EMBL/GenBank/DDBJ databases">
        <authorList>
            <consortium name="DOE Joint Genome Institute"/>
            <person name="Mondo S.J."/>
            <person name="Chang Y."/>
            <person name="Wang Y."/>
            <person name="Ahrendt S."/>
            <person name="Andreopoulos W."/>
            <person name="Barry K."/>
            <person name="Beard J."/>
            <person name="Benny G.L."/>
            <person name="Blankenship S."/>
            <person name="Bonito G."/>
            <person name="Cuomo C."/>
            <person name="Desiro A."/>
            <person name="Gervers K.A."/>
            <person name="Hundley H."/>
            <person name="Kuo A."/>
            <person name="LaButti K."/>
            <person name="Lang B.F."/>
            <person name="Lipzen A."/>
            <person name="O'Donnell K."/>
            <person name="Pangilinan J."/>
            <person name="Reynolds N."/>
            <person name="Sandor L."/>
            <person name="Smith M.W."/>
            <person name="Tsang A."/>
            <person name="Grigoriev I.V."/>
            <person name="Stajich J.E."/>
            <person name="Spatafora J.W."/>
        </authorList>
    </citation>
    <scope>NUCLEOTIDE SEQUENCE</scope>
    <source>
        <strain evidence="2">RSA 2281</strain>
    </source>
</reference>
<dbReference type="Proteomes" id="UP001209540">
    <property type="component" value="Unassembled WGS sequence"/>
</dbReference>
<evidence type="ECO:0000313" key="3">
    <source>
        <dbReference type="Proteomes" id="UP001209540"/>
    </source>
</evidence>
<sequence>MPSVGSASTLPPQPPPTSTKGIYNVLMTNGNATMNASNGSSAFLSGSSGEEISTIFVVGFPDDMQEREFQNMFIFSPGFEAATLKIPSKDQEDDMTSPSAPASSNNNNNSTNNNNNNNNNTNGRKQIVSI</sequence>
<name>A0AAD5PI48_9FUNG</name>
<protein>
    <submittedName>
        <fullName evidence="2">Uncharacterized protein</fullName>
    </submittedName>
</protein>
<organism evidence="2 3">
    <name type="scientific">Phascolomyces articulosus</name>
    <dbReference type="NCBI Taxonomy" id="60185"/>
    <lineage>
        <taxon>Eukaryota</taxon>
        <taxon>Fungi</taxon>
        <taxon>Fungi incertae sedis</taxon>
        <taxon>Mucoromycota</taxon>
        <taxon>Mucoromycotina</taxon>
        <taxon>Mucoromycetes</taxon>
        <taxon>Mucorales</taxon>
        <taxon>Lichtheimiaceae</taxon>
        <taxon>Phascolomyces</taxon>
    </lineage>
</organism>
<dbReference type="Gene3D" id="3.30.70.330">
    <property type="match status" value="1"/>
</dbReference>
<keyword evidence="3" id="KW-1185">Reference proteome</keyword>